<sequence>MDHQIRHMLITHVIEHLRLNNPGPITKIKLTGWLLNKARRPLYTLHDYFYIAAARFWCQRHNSQAVISTTETKISKPCYLEILLTHMPKIAI</sequence>
<keyword evidence="2" id="KW-1185">Reference proteome</keyword>
<organism evidence="1 2">
    <name type="scientific">Aspergillus granulosus</name>
    <dbReference type="NCBI Taxonomy" id="176169"/>
    <lineage>
        <taxon>Eukaryota</taxon>
        <taxon>Fungi</taxon>
        <taxon>Dikarya</taxon>
        <taxon>Ascomycota</taxon>
        <taxon>Pezizomycotina</taxon>
        <taxon>Eurotiomycetes</taxon>
        <taxon>Eurotiomycetidae</taxon>
        <taxon>Eurotiales</taxon>
        <taxon>Aspergillaceae</taxon>
        <taxon>Aspergillus</taxon>
        <taxon>Aspergillus subgen. Nidulantes</taxon>
    </lineage>
</organism>
<accession>A0ABR4HFP1</accession>
<proteinExistence type="predicted"/>
<dbReference type="Proteomes" id="UP001610334">
    <property type="component" value="Unassembled WGS sequence"/>
</dbReference>
<reference evidence="1 2" key="1">
    <citation type="submission" date="2024-07" db="EMBL/GenBank/DDBJ databases">
        <title>Section-level genome sequencing and comparative genomics of Aspergillus sections Usti and Cavernicolus.</title>
        <authorList>
            <consortium name="Lawrence Berkeley National Laboratory"/>
            <person name="Nybo J.L."/>
            <person name="Vesth T.C."/>
            <person name="Theobald S."/>
            <person name="Frisvad J.C."/>
            <person name="Larsen T.O."/>
            <person name="Kjaerboelling I."/>
            <person name="Rothschild-Mancinelli K."/>
            <person name="Lyhne E.K."/>
            <person name="Kogle M.E."/>
            <person name="Barry K."/>
            <person name="Clum A."/>
            <person name="Na H."/>
            <person name="Ledsgaard L."/>
            <person name="Lin J."/>
            <person name="Lipzen A."/>
            <person name="Kuo A."/>
            <person name="Riley R."/>
            <person name="Mondo S."/>
            <person name="Labutti K."/>
            <person name="Haridas S."/>
            <person name="Pangalinan J."/>
            <person name="Salamov A.A."/>
            <person name="Simmons B.A."/>
            <person name="Magnuson J.K."/>
            <person name="Chen J."/>
            <person name="Drula E."/>
            <person name="Henrissat B."/>
            <person name="Wiebenga A."/>
            <person name="Lubbers R.J."/>
            <person name="Gomes A.C."/>
            <person name="Makela M.R."/>
            <person name="Stajich J."/>
            <person name="Grigoriev I.V."/>
            <person name="Mortensen U.H."/>
            <person name="De Vries R.P."/>
            <person name="Baker S.E."/>
            <person name="Andersen M.R."/>
        </authorList>
    </citation>
    <scope>NUCLEOTIDE SEQUENCE [LARGE SCALE GENOMIC DNA]</scope>
    <source>
        <strain evidence="1 2">CBS 588.65</strain>
    </source>
</reference>
<dbReference type="EMBL" id="JBFXLT010000039">
    <property type="protein sequence ID" value="KAL2813583.1"/>
    <property type="molecule type" value="Genomic_DNA"/>
</dbReference>
<evidence type="ECO:0000313" key="2">
    <source>
        <dbReference type="Proteomes" id="UP001610334"/>
    </source>
</evidence>
<protein>
    <submittedName>
        <fullName evidence="1">Uncharacterized protein</fullName>
    </submittedName>
</protein>
<name>A0ABR4HFP1_9EURO</name>
<comment type="caution">
    <text evidence="1">The sequence shown here is derived from an EMBL/GenBank/DDBJ whole genome shotgun (WGS) entry which is preliminary data.</text>
</comment>
<gene>
    <name evidence="1" type="ORF">BJX63DRAFT_394165</name>
</gene>
<evidence type="ECO:0000313" key="1">
    <source>
        <dbReference type="EMBL" id="KAL2813583.1"/>
    </source>
</evidence>